<dbReference type="Proteomes" id="UP001162162">
    <property type="component" value="Unassembled WGS sequence"/>
</dbReference>
<keyword evidence="1" id="KW-0472">Membrane</keyword>
<dbReference type="AlphaFoldDB" id="A0AAV8XP71"/>
<gene>
    <name evidence="2" type="ORF">NQ318_004585</name>
</gene>
<sequence length="146" mass="17178">MVQKCCVALCDLRSGPNNRTLFQITDVCMKRNIFLCCIVNVEARNMKYVEYIFILIIAKFVIAKTFIFNIIFNNNKLTKNIERISNVFAPRTFTRTLTSNAHRLVQNHSIRIDICLYTVATRVHNCLQRLWRRTYSSPSHYLLRTV</sequence>
<accession>A0AAV8XP71</accession>
<protein>
    <submittedName>
        <fullName evidence="2">Uncharacterized protein</fullName>
    </submittedName>
</protein>
<dbReference type="EMBL" id="JAPWTK010000403">
    <property type="protein sequence ID" value="KAJ8940888.1"/>
    <property type="molecule type" value="Genomic_DNA"/>
</dbReference>
<proteinExistence type="predicted"/>
<evidence type="ECO:0000313" key="2">
    <source>
        <dbReference type="EMBL" id="KAJ8940888.1"/>
    </source>
</evidence>
<comment type="caution">
    <text evidence="2">The sequence shown here is derived from an EMBL/GenBank/DDBJ whole genome shotgun (WGS) entry which is preliminary data.</text>
</comment>
<evidence type="ECO:0000313" key="3">
    <source>
        <dbReference type="Proteomes" id="UP001162162"/>
    </source>
</evidence>
<reference evidence="2" key="1">
    <citation type="journal article" date="2023" name="Insect Mol. Biol.">
        <title>Genome sequencing provides insights into the evolution of gene families encoding plant cell wall-degrading enzymes in longhorned beetles.</title>
        <authorList>
            <person name="Shin N.R."/>
            <person name="Okamura Y."/>
            <person name="Kirsch R."/>
            <person name="Pauchet Y."/>
        </authorList>
    </citation>
    <scope>NUCLEOTIDE SEQUENCE</scope>
    <source>
        <strain evidence="2">AMC_N1</strain>
    </source>
</reference>
<name>A0AAV8XP71_9CUCU</name>
<evidence type="ECO:0000256" key="1">
    <source>
        <dbReference type="SAM" id="Phobius"/>
    </source>
</evidence>
<feature type="transmembrane region" description="Helical" evidence="1">
    <location>
        <begin position="51"/>
        <end position="72"/>
    </location>
</feature>
<keyword evidence="1" id="KW-0812">Transmembrane</keyword>
<organism evidence="2 3">
    <name type="scientific">Aromia moschata</name>
    <dbReference type="NCBI Taxonomy" id="1265417"/>
    <lineage>
        <taxon>Eukaryota</taxon>
        <taxon>Metazoa</taxon>
        <taxon>Ecdysozoa</taxon>
        <taxon>Arthropoda</taxon>
        <taxon>Hexapoda</taxon>
        <taxon>Insecta</taxon>
        <taxon>Pterygota</taxon>
        <taxon>Neoptera</taxon>
        <taxon>Endopterygota</taxon>
        <taxon>Coleoptera</taxon>
        <taxon>Polyphaga</taxon>
        <taxon>Cucujiformia</taxon>
        <taxon>Chrysomeloidea</taxon>
        <taxon>Cerambycidae</taxon>
        <taxon>Cerambycinae</taxon>
        <taxon>Callichromatini</taxon>
        <taxon>Aromia</taxon>
    </lineage>
</organism>
<keyword evidence="1" id="KW-1133">Transmembrane helix</keyword>
<keyword evidence="3" id="KW-1185">Reference proteome</keyword>